<protein>
    <submittedName>
        <fullName evidence="7">Chromate transporter</fullName>
    </submittedName>
</protein>
<dbReference type="Proteomes" id="UP000757890">
    <property type="component" value="Unassembled WGS sequence"/>
</dbReference>
<evidence type="ECO:0000256" key="3">
    <source>
        <dbReference type="ARBA" id="ARBA00022475"/>
    </source>
</evidence>
<comment type="caution">
    <text evidence="7">The sequence shown here is derived from an EMBL/GenBank/DDBJ whole genome shotgun (WGS) entry which is preliminary data.</text>
</comment>
<evidence type="ECO:0000256" key="2">
    <source>
        <dbReference type="ARBA" id="ARBA00005262"/>
    </source>
</evidence>
<keyword evidence="3" id="KW-1003">Cell membrane</keyword>
<dbReference type="GeneID" id="78277223"/>
<dbReference type="EMBL" id="JABZMK010000001">
    <property type="protein sequence ID" value="MBF1128683.1"/>
    <property type="molecule type" value="Genomic_DNA"/>
</dbReference>
<name>A0A930B8V6_9FIRM</name>
<dbReference type="PANTHER" id="PTHR43663">
    <property type="entry name" value="CHROMATE TRANSPORT PROTEIN-RELATED"/>
    <property type="match status" value="1"/>
</dbReference>
<dbReference type="GO" id="GO:0005886">
    <property type="term" value="C:plasma membrane"/>
    <property type="evidence" value="ECO:0007669"/>
    <property type="project" value="UniProtKB-SubCell"/>
</dbReference>
<reference evidence="7" key="1">
    <citation type="submission" date="2020-04" db="EMBL/GenBank/DDBJ databases">
        <title>Deep metagenomics examines the oral microbiome during advanced dental caries in children, revealing novel taxa and co-occurrences with host molecules.</title>
        <authorList>
            <person name="Baker J.L."/>
            <person name="Morton J.T."/>
            <person name="Dinis M."/>
            <person name="Alvarez R."/>
            <person name="Tran N.C."/>
            <person name="Knight R."/>
            <person name="Edlund A."/>
        </authorList>
    </citation>
    <scope>NUCLEOTIDE SEQUENCE</scope>
    <source>
        <strain evidence="7">JCVI_32_bin.14</strain>
    </source>
</reference>
<keyword evidence="4" id="KW-0812">Transmembrane</keyword>
<evidence type="ECO:0000256" key="1">
    <source>
        <dbReference type="ARBA" id="ARBA00004651"/>
    </source>
</evidence>
<evidence type="ECO:0000256" key="5">
    <source>
        <dbReference type="ARBA" id="ARBA00022989"/>
    </source>
</evidence>
<dbReference type="RefSeq" id="WP_007069477.1">
    <property type="nucleotide sequence ID" value="NZ_CAUPHI010000005.1"/>
</dbReference>
<gene>
    <name evidence="7" type="ORF">HXL70_01335</name>
</gene>
<evidence type="ECO:0000313" key="7">
    <source>
        <dbReference type="EMBL" id="MBF1128683.1"/>
    </source>
</evidence>
<dbReference type="InterPro" id="IPR003370">
    <property type="entry name" value="Chromate_transpt"/>
</dbReference>
<organism evidence="7 8">
    <name type="scientific">Dialister invisus</name>
    <dbReference type="NCBI Taxonomy" id="218538"/>
    <lineage>
        <taxon>Bacteria</taxon>
        <taxon>Bacillati</taxon>
        <taxon>Bacillota</taxon>
        <taxon>Negativicutes</taxon>
        <taxon>Veillonellales</taxon>
        <taxon>Veillonellaceae</taxon>
        <taxon>Dialister</taxon>
    </lineage>
</organism>
<proteinExistence type="inferred from homology"/>
<dbReference type="GO" id="GO:0015109">
    <property type="term" value="F:chromate transmembrane transporter activity"/>
    <property type="evidence" value="ECO:0007669"/>
    <property type="project" value="InterPro"/>
</dbReference>
<dbReference type="AlphaFoldDB" id="A0A930B8V6"/>
<evidence type="ECO:0000256" key="4">
    <source>
        <dbReference type="ARBA" id="ARBA00022692"/>
    </source>
</evidence>
<dbReference type="Pfam" id="PF02417">
    <property type="entry name" value="Chromate_transp"/>
    <property type="match status" value="1"/>
</dbReference>
<sequence length="187" mass="20292">MIWFQIFWEFFKAGLFAAGGGLATLPFLYAISESTGWFSTADIANMIAISESTPGPLGVNMATYAGYQTLGIAGGIWATLSLTSPALFVITAVSKALDKFKNALLVEKIFYGLRPCSIALITAAGLGVAKISLLNIKNDIPAPNILSFFDWKCILLAVIMWYALWRFKKHPVIYIAVSAAIGILFEL</sequence>
<keyword evidence="6" id="KW-0472">Membrane</keyword>
<dbReference type="InterPro" id="IPR052518">
    <property type="entry name" value="CHR_Transporter"/>
</dbReference>
<evidence type="ECO:0000313" key="8">
    <source>
        <dbReference type="Proteomes" id="UP000757890"/>
    </source>
</evidence>
<accession>A0A930B8V6</accession>
<comment type="subcellular location">
    <subcellularLocation>
        <location evidence="1">Cell membrane</location>
        <topology evidence="1">Multi-pass membrane protein</topology>
    </subcellularLocation>
</comment>
<evidence type="ECO:0000256" key="6">
    <source>
        <dbReference type="ARBA" id="ARBA00023136"/>
    </source>
</evidence>
<comment type="similarity">
    <text evidence="2">Belongs to the chromate ion transporter (CHR) (TC 2.A.51) family.</text>
</comment>
<keyword evidence="5" id="KW-1133">Transmembrane helix</keyword>
<dbReference type="PANTHER" id="PTHR43663:SF1">
    <property type="entry name" value="CHROMATE TRANSPORTER"/>
    <property type="match status" value="1"/>
</dbReference>